<dbReference type="Proteomes" id="UP001187682">
    <property type="component" value="Unassembled WGS sequence"/>
</dbReference>
<comment type="caution">
    <text evidence="2">The sequence shown here is derived from an EMBL/GenBank/DDBJ whole genome shotgun (WGS) entry which is preliminary data.</text>
</comment>
<feature type="region of interest" description="Disordered" evidence="1">
    <location>
        <begin position="47"/>
        <end position="126"/>
    </location>
</feature>
<keyword evidence="3" id="KW-1185">Reference proteome</keyword>
<organism evidence="2 3">
    <name type="scientific">Cephalotrichum gorgonifer</name>
    <dbReference type="NCBI Taxonomy" id="2041049"/>
    <lineage>
        <taxon>Eukaryota</taxon>
        <taxon>Fungi</taxon>
        <taxon>Dikarya</taxon>
        <taxon>Ascomycota</taxon>
        <taxon>Pezizomycotina</taxon>
        <taxon>Sordariomycetes</taxon>
        <taxon>Hypocreomycetidae</taxon>
        <taxon>Microascales</taxon>
        <taxon>Microascaceae</taxon>
        <taxon>Cephalotrichum</taxon>
    </lineage>
</organism>
<sequence length="423" mass="47076">MLTTKSLRIKLNPSILHRAINHPDPLTRQQTQRFLDAVTTSFRNNLDKEHGWPVSQPAASSLAHSPTGESQGRSTPPSTDAESDVVTNGADGPPRRRPTDHHMASILSSPLFRPAPRLTQKPASKRDPMDVFDEAVSKGLMTVPIATGCLKAKKSMLGDSGSPFLDDQQSASNGRFLGFNVSDRVLGWLRSSGMMRTFEFTHHPTFVGALMPFLVAEGKDVVIWDWLTRLMSSSEVHSKESFAAARHILLLLVQSKAMGVECVDSAFESIIQASETYRDDPRHGHLLVRAWRDVAWRATFLAWQKPSPSASLFDAYLGVADYLYTSHTKLPVAHLHLHHPATPTHDRALDYFGQTKKREKDIPVERLRREAMMGVDTVNHLGLIGNLEEAKSLMDFIQNKYSFYFQKAHAGNGDELLGLLEPA</sequence>
<evidence type="ECO:0000313" key="2">
    <source>
        <dbReference type="EMBL" id="SPO04267.1"/>
    </source>
</evidence>
<feature type="compositionally biased region" description="Polar residues" evidence="1">
    <location>
        <begin position="57"/>
        <end position="80"/>
    </location>
</feature>
<proteinExistence type="predicted"/>
<evidence type="ECO:0000313" key="3">
    <source>
        <dbReference type="Proteomes" id="UP001187682"/>
    </source>
</evidence>
<evidence type="ECO:0000256" key="1">
    <source>
        <dbReference type="SAM" id="MobiDB-lite"/>
    </source>
</evidence>
<dbReference type="AlphaFoldDB" id="A0AAE8N1L0"/>
<gene>
    <name evidence="2" type="ORF">DNG_06950</name>
</gene>
<accession>A0AAE8N1L0</accession>
<dbReference type="EMBL" id="ONZQ02000010">
    <property type="protein sequence ID" value="SPO04267.1"/>
    <property type="molecule type" value="Genomic_DNA"/>
</dbReference>
<reference evidence="2" key="1">
    <citation type="submission" date="2018-03" db="EMBL/GenBank/DDBJ databases">
        <authorList>
            <person name="Guldener U."/>
        </authorList>
    </citation>
    <scope>NUCLEOTIDE SEQUENCE</scope>
</reference>
<protein>
    <submittedName>
        <fullName evidence="2">Uncharacterized protein</fullName>
    </submittedName>
</protein>
<name>A0AAE8N1L0_9PEZI</name>